<dbReference type="InterPro" id="IPR001789">
    <property type="entry name" value="Sig_transdc_resp-reg_receiver"/>
</dbReference>
<dbReference type="SMART" id="SM00850">
    <property type="entry name" value="LytTR"/>
    <property type="match status" value="1"/>
</dbReference>
<organism evidence="4 5">
    <name type="scientific">Croceivirga radicis</name>
    <dbReference type="NCBI Taxonomy" id="1929488"/>
    <lineage>
        <taxon>Bacteria</taxon>
        <taxon>Pseudomonadati</taxon>
        <taxon>Bacteroidota</taxon>
        <taxon>Flavobacteriia</taxon>
        <taxon>Flavobacteriales</taxon>
        <taxon>Flavobacteriaceae</taxon>
        <taxon>Croceivirga</taxon>
    </lineage>
</organism>
<dbReference type="Gene3D" id="2.40.50.1020">
    <property type="entry name" value="LytTr DNA-binding domain"/>
    <property type="match status" value="1"/>
</dbReference>
<evidence type="ECO:0000259" key="2">
    <source>
        <dbReference type="PROSITE" id="PS50110"/>
    </source>
</evidence>
<evidence type="ECO:0000256" key="1">
    <source>
        <dbReference type="PROSITE-ProRule" id="PRU00169"/>
    </source>
</evidence>
<feature type="domain" description="HTH LytTR-type" evidence="3">
    <location>
        <begin position="140"/>
        <end position="238"/>
    </location>
</feature>
<gene>
    <name evidence="4" type="ORF">BUL40_03415</name>
</gene>
<dbReference type="OrthoDB" id="2168082at2"/>
<evidence type="ECO:0000313" key="4">
    <source>
        <dbReference type="EMBL" id="OQD43673.1"/>
    </source>
</evidence>
<dbReference type="SMART" id="SM00448">
    <property type="entry name" value="REC"/>
    <property type="match status" value="1"/>
</dbReference>
<comment type="caution">
    <text evidence="4">The sequence shown here is derived from an EMBL/GenBank/DDBJ whole genome shotgun (WGS) entry which is preliminary data.</text>
</comment>
<dbReference type="PANTHER" id="PTHR37299:SF1">
    <property type="entry name" value="STAGE 0 SPORULATION PROTEIN A HOMOLOG"/>
    <property type="match status" value="1"/>
</dbReference>
<dbReference type="Pfam" id="PF04397">
    <property type="entry name" value="LytTR"/>
    <property type="match status" value="1"/>
</dbReference>
<proteinExistence type="predicted"/>
<reference evidence="4 5" key="1">
    <citation type="submission" date="2016-12" db="EMBL/GenBank/DDBJ databases">
        <authorList>
            <person name="Song W.-J."/>
            <person name="Kurnit D.M."/>
        </authorList>
    </citation>
    <scope>NUCLEOTIDE SEQUENCE [LARGE SCALE GENOMIC DNA]</scope>
    <source>
        <strain evidence="4 5">HSG9</strain>
    </source>
</reference>
<feature type="modified residue" description="4-aspartylphosphate" evidence="1">
    <location>
        <position position="53"/>
    </location>
</feature>
<evidence type="ECO:0000313" key="5">
    <source>
        <dbReference type="Proteomes" id="UP000191680"/>
    </source>
</evidence>
<accession>A0A1V6LU28</accession>
<dbReference type="InterPro" id="IPR046947">
    <property type="entry name" value="LytR-like"/>
</dbReference>
<dbReference type="Gene3D" id="3.40.50.2300">
    <property type="match status" value="1"/>
</dbReference>
<dbReference type="Proteomes" id="UP000191680">
    <property type="component" value="Unassembled WGS sequence"/>
</dbReference>
<feature type="domain" description="Response regulatory" evidence="2">
    <location>
        <begin position="2"/>
        <end position="114"/>
    </location>
</feature>
<dbReference type="AlphaFoldDB" id="A0A1V6LU28"/>
<dbReference type="PANTHER" id="PTHR37299">
    <property type="entry name" value="TRANSCRIPTIONAL REGULATOR-RELATED"/>
    <property type="match status" value="1"/>
</dbReference>
<keyword evidence="5" id="KW-1185">Reference proteome</keyword>
<dbReference type="EMBL" id="MTBC01000002">
    <property type="protein sequence ID" value="OQD43673.1"/>
    <property type="molecule type" value="Genomic_DNA"/>
</dbReference>
<protein>
    <submittedName>
        <fullName evidence="4">DNA-binding response regulator</fullName>
    </submittedName>
</protein>
<dbReference type="RefSeq" id="WP_080318093.1">
    <property type="nucleotide sequence ID" value="NZ_MTBC01000002.1"/>
</dbReference>
<keyword evidence="1" id="KW-0597">Phosphoprotein</keyword>
<dbReference type="PROSITE" id="PS50110">
    <property type="entry name" value="RESPONSE_REGULATORY"/>
    <property type="match status" value="1"/>
</dbReference>
<keyword evidence="4" id="KW-0238">DNA-binding</keyword>
<dbReference type="SUPFAM" id="SSF52172">
    <property type="entry name" value="CheY-like"/>
    <property type="match status" value="1"/>
</dbReference>
<dbReference type="GO" id="GO:0003677">
    <property type="term" value="F:DNA binding"/>
    <property type="evidence" value="ECO:0007669"/>
    <property type="project" value="UniProtKB-KW"/>
</dbReference>
<dbReference type="InterPro" id="IPR007492">
    <property type="entry name" value="LytTR_DNA-bd_dom"/>
</dbReference>
<dbReference type="Pfam" id="PF00072">
    <property type="entry name" value="Response_reg"/>
    <property type="match status" value="1"/>
</dbReference>
<dbReference type="PROSITE" id="PS50930">
    <property type="entry name" value="HTH_LYTTR"/>
    <property type="match status" value="1"/>
</dbReference>
<evidence type="ECO:0000259" key="3">
    <source>
        <dbReference type="PROSITE" id="PS50930"/>
    </source>
</evidence>
<dbReference type="GO" id="GO:0000156">
    <property type="term" value="F:phosphorelay response regulator activity"/>
    <property type="evidence" value="ECO:0007669"/>
    <property type="project" value="InterPro"/>
</dbReference>
<dbReference type="InterPro" id="IPR011006">
    <property type="entry name" value="CheY-like_superfamily"/>
</dbReference>
<name>A0A1V6LU28_9FLAO</name>
<sequence length="240" mass="27418">MNCIVIDDEMLSQEIMGQLISTHSKLEIAEKFPSCIAALKYLGDHKVDLIFLDLHMKDFSGVDFLKTISSDQKVVLTTSDPSFASASYEYDNIVDYLVKPITSDRFEKTVSRIEAAFAEQKAPKAASADKEENGSAGDELFINIDRRLIKLKFKDILFIEAKGDYIHVKTIKEDFRVHSTLKKIKDKLPESLFMQIHRSYVINFTKIIDIQDNSVLIEKSVIPISRSQRPNLMQRLNLLQ</sequence>